<dbReference type="CDD" id="cd00093">
    <property type="entry name" value="HTH_XRE"/>
    <property type="match status" value="1"/>
</dbReference>
<dbReference type="SMART" id="SM00530">
    <property type="entry name" value="HTH_XRE"/>
    <property type="match status" value="1"/>
</dbReference>
<protein>
    <submittedName>
        <fullName evidence="2">Helix-turn-helix transcriptional regulator</fullName>
    </submittedName>
</protein>
<gene>
    <name evidence="2" type="ORF">FCI23_31965</name>
</gene>
<dbReference type="Pfam" id="PF17765">
    <property type="entry name" value="MLTR_LBD"/>
    <property type="match status" value="1"/>
</dbReference>
<dbReference type="OrthoDB" id="3542608at2"/>
<dbReference type="SUPFAM" id="SSF47413">
    <property type="entry name" value="lambda repressor-like DNA-binding domains"/>
    <property type="match status" value="1"/>
</dbReference>
<dbReference type="InterPro" id="IPR010982">
    <property type="entry name" value="Lambda_DNA-bd_dom_sf"/>
</dbReference>
<dbReference type="PANTHER" id="PTHR35010:SF2">
    <property type="entry name" value="BLL4672 PROTEIN"/>
    <property type="match status" value="1"/>
</dbReference>
<dbReference type="Proteomes" id="UP000305778">
    <property type="component" value="Unassembled WGS sequence"/>
</dbReference>
<keyword evidence="3" id="KW-1185">Reference proteome</keyword>
<dbReference type="PANTHER" id="PTHR35010">
    <property type="entry name" value="BLL4672 PROTEIN-RELATED"/>
    <property type="match status" value="1"/>
</dbReference>
<dbReference type="AlphaFoldDB" id="A0A4U0SCR5"/>
<dbReference type="InterPro" id="IPR001387">
    <property type="entry name" value="Cro/C1-type_HTH"/>
</dbReference>
<reference evidence="2 3" key="1">
    <citation type="submission" date="2019-04" db="EMBL/GenBank/DDBJ databases">
        <title>Streptomyces oryziradicis sp. nov., a novel actinomycete isolated from rhizosphere soil of rice (Oryza sativa L.).</title>
        <authorList>
            <person name="Li C."/>
        </authorList>
    </citation>
    <scope>NUCLEOTIDE SEQUENCE [LARGE SCALE GENOMIC DNA]</scope>
    <source>
        <strain evidence="2 3">NEAU-C40</strain>
    </source>
</reference>
<dbReference type="Gene3D" id="3.30.450.180">
    <property type="match status" value="1"/>
</dbReference>
<dbReference type="Pfam" id="PF13560">
    <property type="entry name" value="HTH_31"/>
    <property type="match status" value="1"/>
</dbReference>
<evidence type="ECO:0000313" key="3">
    <source>
        <dbReference type="Proteomes" id="UP000305778"/>
    </source>
</evidence>
<accession>A0A4U0SCR5</accession>
<organism evidence="2 3">
    <name type="scientific">Actinacidiphila oryziradicis</name>
    <dbReference type="NCBI Taxonomy" id="2571141"/>
    <lineage>
        <taxon>Bacteria</taxon>
        <taxon>Bacillati</taxon>
        <taxon>Actinomycetota</taxon>
        <taxon>Actinomycetes</taxon>
        <taxon>Kitasatosporales</taxon>
        <taxon>Streptomycetaceae</taxon>
        <taxon>Actinacidiphila</taxon>
    </lineage>
</organism>
<dbReference type="RefSeq" id="WP_136727521.1">
    <property type="nucleotide sequence ID" value="NZ_SUMC01000039.1"/>
</dbReference>
<comment type="caution">
    <text evidence="2">The sequence shown here is derived from an EMBL/GenBank/DDBJ whole genome shotgun (WGS) entry which is preliminary data.</text>
</comment>
<dbReference type="PROSITE" id="PS50943">
    <property type="entry name" value="HTH_CROC1"/>
    <property type="match status" value="1"/>
</dbReference>
<evidence type="ECO:0000313" key="2">
    <source>
        <dbReference type="EMBL" id="TKA06398.1"/>
    </source>
</evidence>
<feature type="domain" description="HTH cro/C1-type" evidence="1">
    <location>
        <begin position="34"/>
        <end position="81"/>
    </location>
</feature>
<dbReference type="GO" id="GO:0003677">
    <property type="term" value="F:DNA binding"/>
    <property type="evidence" value="ECO:0007669"/>
    <property type="project" value="InterPro"/>
</dbReference>
<proteinExistence type="predicted"/>
<dbReference type="Gene3D" id="1.10.260.40">
    <property type="entry name" value="lambda repressor-like DNA-binding domains"/>
    <property type="match status" value="1"/>
</dbReference>
<dbReference type="InterPro" id="IPR041413">
    <property type="entry name" value="MLTR_LBD"/>
</dbReference>
<evidence type="ECO:0000259" key="1">
    <source>
        <dbReference type="PROSITE" id="PS50943"/>
    </source>
</evidence>
<dbReference type="EMBL" id="SUMC01000039">
    <property type="protein sequence ID" value="TKA06398.1"/>
    <property type="molecule type" value="Genomic_DNA"/>
</dbReference>
<sequence length="288" mass="32200">MDKKELAGFLRRRRELLQPADVGVPEGARRRTPGLRRYEVAQLAGMSPDYYIRLEQARGPQPSPQMLTALARALRLGIDERDHLFHLAGHHAPPAFAADDHVSPGLLRLLDALTELPAQVVSDLGEILVQNRMAVALLGEQTAHTGLARSFTYRWFTQPATRALYPREDHERQSQVQVADLRAAVALRPRDPQAAKLVSALRAASREFDDLWERHDVAVRRSDRKRIVHPTVGIVCIDCEVLATARRDQRLLVFAPRPGSDAAGQLELLRVIGHQNLTAPDPLPDRLI</sequence>
<name>A0A4U0SCR5_9ACTN</name>